<sequence>MSRGDIVLLHGAFVGGWMFEPLRAELSRRGWRTHAPDLPFHGSSFAGQPPHPELHNQRLADYRRFLEDEIARLPQQPVLVGHSMGGLLAQQLAARGLARAAVLLAPVAPWGLLPHSLGEVAGPAGLLMKTGSLWHKALAPDFAMAAEYSLVRVPPARQRDIFARLVPESGHALFEMLLWWMDWHAGSHVSAHRVKIPLLVLSGDDDRVTPAATCRAVAGRYRGHAVYREIAGLGHFIFGEPKEADVIGIVADWLETHTAG</sequence>
<accession>A0ABV7VET2</accession>
<dbReference type="InterPro" id="IPR050228">
    <property type="entry name" value="Carboxylesterase_BioH"/>
</dbReference>
<protein>
    <submittedName>
        <fullName evidence="2">Alpha/beta hydrolase</fullName>
    </submittedName>
</protein>
<dbReference type="InterPro" id="IPR029058">
    <property type="entry name" value="AB_hydrolase_fold"/>
</dbReference>
<comment type="caution">
    <text evidence="2">The sequence shown here is derived from an EMBL/GenBank/DDBJ whole genome shotgun (WGS) entry which is preliminary data.</text>
</comment>
<dbReference type="SUPFAM" id="SSF53474">
    <property type="entry name" value="alpha/beta-Hydrolases"/>
    <property type="match status" value="1"/>
</dbReference>
<proteinExistence type="predicted"/>
<dbReference type="EMBL" id="JBHRYJ010000002">
    <property type="protein sequence ID" value="MFC3675924.1"/>
    <property type="molecule type" value="Genomic_DNA"/>
</dbReference>
<dbReference type="PRINTS" id="PR00111">
    <property type="entry name" value="ABHYDROLASE"/>
</dbReference>
<name>A0ABV7VET2_9PROT</name>
<dbReference type="Gene3D" id="3.40.50.1820">
    <property type="entry name" value="alpha/beta hydrolase"/>
    <property type="match status" value="1"/>
</dbReference>
<gene>
    <name evidence="2" type="ORF">ACFOOQ_10250</name>
</gene>
<organism evidence="2 3">
    <name type="scientific">Ferrovibrio xuzhouensis</name>
    <dbReference type="NCBI Taxonomy" id="1576914"/>
    <lineage>
        <taxon>Bacteria</taxon>
        <taxon>Pseudomonadati</taxon>
        <taxon>Pseudomonadota</taxon>
        <taxon>Alphaproteobacteria</taxon>
        <taxon>Rhodospirillales</taxon>
        <taxon>Rhodospirillaceae</taxon>
        <taxon>Ferrovibrio</taxon>
    </lineage>
</organism>
<evidence type="ECO:0000313" key="2">
    <source>
        <dbReference type="EMBL" id="MFC3675924.1"/>
    </source>
</evidence>
<dbReference type="Proteomes" id="UP001595711">
    <property type="component" value="Unassembled WGS sequence"/>
</dbReference>
<dbReference type="InterPro" id="IPR000073">
    <property type="entry name" value="AB_hydrolase_1"/>
</dbReference>
<evidence type="ECO:0000313" key="3">
    <source>
        <dbReference type="Proteomes" id="UP001595711"/>
    </source>
</evidence>
<dbReference type="PANTHER" id="PTHR43194">
    <property type="entry name" value="HYDROLASE ALPHA/BETA FOLD FAMILY"/>
    <property type="match status" value="1"/>
</dbReference>
<keyword evidence="3" id="KW-1185">Reference proteome</keyword>
<reference evidence="3" key="1">
    <citation type="journal article" date="2019" name="Int. J. Syst. Evol. Microbiol.">
        <title>The Global Catalogue of Microorganisms (GCM) 10K type strain sequencing project: providing services to taxonomists for standard genome sequencing and annotation.</title>
        <authorList>
            <consortium name="The Broad Institute Genomics Platform"/>
            <consortium name="The Broad Institute Genome Sequencing Center for Infectious Disease"/>
            <person name="Wu L."/>
            <person name="Ma J."/>
        </authorList>
    </citation>
    <scope>NUCLEOTIDE SEQUENCE [LARGE SCALE GENOMIC DNA]</scope>
    <source>
        <strain evidence="3">KCTC 42182</strain>
    </source>
</reference>
<dbReference type="PANTHER" id="PTHR43194:SF2">
    <property type="entry name" value="PEROXISOMAL MEMBRANE PROTEIN LPX1"/>
    <property type="match status" value="1"/>
</dbReference>
<dbReference type="GO" id="GO:0016787">
    <property type="term" value="F:hydrolase activity"/>
    <property type="evidence" value="ECO:0007669"/>
    <property type="project" value="UniProtKB-KW"/>
</dbReference>
<evidence type="ECO:0000259" key="1">
    <source>
        <dbReference type="Pfam" id="PF12697"/>
    </source>
</evidence>
<dbReference type="RefSeq" id="WP_379725569.1">
    <property type="nucleotide sequence ID" value="NZ_JBHRYJ010000002.1"/>
</dbReference>
<keyword evidence="2" id="KW-0378">Hydrolase</keyword>
<feature type="domain" description="AB hydrolase-1" evidence="1">
    <location>
        <begin position="6"/>
        <end position="243"/>
    </location>
</feature>
<dbReference type="Pfam" id="PF12697">
    <property type="entry name" value="Abhydrolase_6"/>
    <property type="match status" value="1"/>
</dbReference>